<dbReference type="AlphaFoldDB" id="A0A0F9ARF4"/>
<sequence length="266" mass="29097">MFLLVLPFVFGAEPNFEPENWQVLWNDSMDSDASVYPGYSCSFGSGEITCTNGEFAIQKNHTMNLSSSLNDSAFMMRIKVPAATNENGFRWKSNNGTGQADLTTVWQLLAQDNVKLTTNPGGAGGTTVDMFPDDGVYVILTLVNKRNGSTDSWVDGNYQGNARWVAGTQNATTIVHGNNNIAYTMDWLAEFNVPPDVTPPEVIIINQTCEGGLGYVIFNNSDEELGKLSGTAKTNDTTCTYRIFTNENSDCAIINNNSDLNYTDIT</sequence>
<reference evidence="1" key="1">
    <citation type="journal article" date="2015" name="Nature">
        <title>Complex archaea that bridge the gap between prokaryotes and eukaryotes.</title>
        <authorList>
            <person name="Spang A."/>
            <person name="Saw J.H."/>
            <person name="Jorgensen S.L."/>
            <person name="Zaremba-Niedzwiedzka K."/>
            <person name="Martijn J."/>
            <person name="Lind A.E."/>
            <person name="van Eijk R."/>
            <person name="Schleper C."/>
            <person name="Guy L."/>
            <person name="Ettema T.J."/>
        </authorList>
    </citation>
    <scope>NUCLEOTIDE SEQUENCE</scope>
</reference>
<gene>
    <name evidence="1" type="ORF">LCGC14_2817560</name>
</gene>
<evidence type="ECO:0000313" key="1">
    <source>
        <dbReference type="EMBL" id="KKK81029.1"/>
    </source>
</evidence>
<protein>
    <submittedName>
        <fullName evidence="1">Uncharacterized protein</fullName>
    </submittedName>
</protein>
<comment type="caution">
    <text evidence="1">The sequence shown here is derived from an EMBL/GenBank/DDBJ whole genome shotgun (WGS) entry which is preliminary data.</text>
</comment>
<dbReference type="EMBL" id="LAZR01053310">
    <property type="protein sequence ID" value="KKK81029.1"/>
    <property type="molecule type" value="Genomic_DNA"/>
</dbReference>
<feature type="non-terminal residue" evidence="1">
    <location>
        <position position="266"/>
    </location>
</feature>
<proteinExistence type="predicted"/>
<organism evidence="1">
    <name type="scientific">marine sediment metagenome</name>
    <dbReference type="NCBI Taxonomy" id="412755"/>
    <lineage>
        <taxon>unclassified sequences</taxon>
        <taxon>metagenomes</taxon>
        <taxon>ecological metagenomes</taxon>
    </lineage>
</organism>
<accession>A0A0F9ARF4</accession>
<name>A0A0F9ARF4_9ZZZZ</name>